<dbReference type="RefSeq" id="WP_209656161.1">
    <property type="nucleotide sequence ID" value="NZ_JAGJCB010000019.1"/>
</dbReference>
<comment type="caution">
    <text evidence="1">The sequence shown here is derived from an EMBL/GenBank/DDBJ whole genome shotgun (WGS) entry which is preliminary data.</text>
</comment>
<name>A0ABS4BXE5_9FLAO</name>
<reference evidence="1 2" key="1">
    <citation type="submission" date="2021-04" db="EMBL/GenBank/DDBJ databases">
        <title>Mariniflexile gromovii gen. nov., sp. nov., a gliding bacterium isolated from the sea urchin Strongylocentrotus intermedius.</title>
        <authorList>
            <person name="Ko S."/>
            <person name="Le V."/>
            <person name="Ahn C.-Y."/>
            <person name="Oh H.-M."/>
        </authorList>
    </citation>
    <scope>NUCLEOTIDE SEQUENCE [LARGE SCALE GENOMIC DNA]</scope>
    <source>
        <strain evidence="1 2">KCTC 12570</strain>
    </source>
</reference>
<evidence type="ECO:0000313" key="1">
    <source>
        <dbReference type="EMBL" id="MBP0905264.1"/>
    </source>
</evidence>
<gene>
    <name evidence="1" type="ORF">J8H85_15630</name>
</gene>
<protein>
    <submittedName>
        <fullName evidence="1">Uncharacterized protein</fullName>
    </submittedName>
</protein>
<evidence type="ECO:0000313" key="2">
    <source>
        <dbReference type="Proteomes" id="UP000670776"/>
    </source>
</evidence>
<keyword evidence="2" id="KW-1185">Reference proteome</keyword>
<organism evidence="1 2">
    <name type="scientific">Mariniflexile gromovii</name>
    <dbReference type="NCBI Taxonomy" id="362523"/>
    <lineage>
        <taxon>Bacteria</taxon>
        <taxon>Pseudomonadati</taxon>
        <taxon>Bacteroidota</taxon>
        <taxon>Flavobacteriia</taxon>
        <taxon>Flavobacteriales</taxon>
        <taxon>Flavobacteriaceae</taxon>
        <taxon>Mariniflexile</taxon>
    </lineage>
</organism>
<sequence>MKFLGLFMIVFFISVQTMDLDTVRQSYKEAAQDHSKIETFYNMVSKVTKSDIIELVAYKGAAIALKARGAATIKEKKEGFVNAVSLVEFAVEKDPSNIEIRFIRISIQENTPKLLKYKDAIEADKHFILNQFKTIKAGLLKNLIKDYISQSKVFTNEEKSVILAY</sequence>
<accession>A0ABS4BXE5</accession>
<proteinExistence type="predicted"/>
<dbReference type="Proteomes" id="UP000670776">
    <property type="component" value="Unassembled WGS sequence"/>
</dbReference>
<dbReference type="EMBL" id="JAGJCB010000019">
    <property type="protein sequence ID" value="MBP0905264.1"/>
    <property type="molecule type" value="Genomic_DNA"/>
</dbReference>